<dbReference type="InterPro" id="IPR051096">
    <property type="entry name" value="BhsA/McbA_stress_biofilm_assoc"/>
</dbReference>
<dbReference type="InterPro" id="IPR025543">
    <property type="entry name" value="Dodecin-like"/>
</dbReference>
<dbReference type="Pfam" id="PF07338">
    <property type="entry name" value="YdgH_BhsA-like"/>
    <property type="match status" value="1"/>
</dbReference>
<dbReference type="Proteomes" id="UP000028640">
    <property type="component" value="Unassembled WGS sequence"/>
</dbReference>
<evidence type="ECO:0000313" key="4">
    <source>
        <dbReference type="EMBL" id="KFC84367.1"/>
    </source>
</evidence>
<proteinExistence type="predicted"/>
<dbReference type="RefSeq" id="WP_034788742.1">
    <property type="nucleotide sequence ID" value="NZ_JMPJ01000028.1"/>
</dbReference>
<dbReference type="eggNOG" id="ENOG5032ZBU">
    <property type="taxonomic scope" value="Bacteria"/>
</dbReference>
<feature type="chain" id="PRO_5001791266" evidence="2">
    <location>
        <begin position="23"/>
        <end position="85"/>
    </location>
</feature>
<feature type="signal peptide" evidence="2">
    <location>
        <begin position="1"/>
        <end position="22"/>
    </location>
</feature>
<feature type="domain" description="YdgH/BhsA/McbA-like" evidence="3">
    <location>
        <begin position="34"/>
        <end position="85"/>
    </location>
</feature>
<accession>A0A085GKX2</accession>
<evidence type="ECO:0000313" key="5">
    <source>
        <dbReference type="Proteomes" id="UP000028640"/>
    </source>
</evidence>
<evidence type="ECO:0000256" key="1">
    <source>
        <dbReference type="ARBA" id="ARBA00022729"/>
    </source>
</evidence>
<comment type="caution">
    <text evidence="4">The sequence shown here is derived from an EMBL/GenBank/DDBJ whole genome shotgun (WGS) entry which is preliminary data.</text>
</comment>
<dbReference type="InterPro" id="IPR010854">
    <property type="entry name" value="YdgH/BhsA/McbA-like_dom"/>
</dbReference>
<keyword evidence="5" id="KW-1185">Reference proteome</keyword>
<gene>
    <name evidence="4" type="ORF">GEAM_0879</name>
</gene>
<dbReference type="GeneID" id="78379220"/>
<dbReference type="EMBL" id="JMPJ01000028">
    <property type="protein sequence ID" value="KFC84367.1"/>
    <property type="molecule type" value="Genomic_DNA"/>
</dbReference>
<evidence type="ECO:0000256" key="2">
    <source>
        <dbReference type="SAM" id="SignalP"/>
    </source>
</evidence>
<dbReference type="PANTHER" id="PTHR34156">
    <property type="entry name" value="OUTER MEMBRANE PROTEIN-RELATED-RELATED"/>
    <property type="match status" value="1"/>
</dbReference>
<dbReference type="InterPro" id="IPR036275">
    <property type="entry name" value="YdgH-like_sf"/>
</dbReference>
<protein>
    <submittedName>
        <fullName evidence="4">Putative exported protein</fullName>
    </submittedName>
</protein>
<keyword evidence="1 2" id="KW-0732">Signal</keyword>
<sequence>MKNLTMTLAAIALATASFTTMAATQVQSAPANSQPIGVISAQAGTNLSSLENKLAAKADANGATSYRIISASGDNRLYGTAELYK</sequence>
<dbReference type="Gene3D" id="3.30.1660.10">
    <property type="entry name" value="Flavin-binding protein dodecin"/>
    <property type="match status" value="1"/>
</dbReference>
<dbReference type="STRING" id="910964.GEAM_0879"/>
<dbReference type="SUPFAM" id="SSF159871">
    <property type="entry name" value="YdgH-like"/>
    <property type="match status" value="1"/>
</dbReference>
<name>A0A085GKX2_EWIA3</name>
<dbReference type="OrthoDB" id="6540461at2"/>
<reference evidence="4 5" key="1">
    <citation type="submission" date="2014-05" db="EMBL/GenBank/DDBJ databases">
        <title>ATOL: Assembling a taxonomically balanced genome-scale reconstruction of the evolutionary history of the Enterobacteriaceae.</title>
        <authorList>
            <person name="Plunkett G.III."/>
            <person name="Neeno-Eckwall E.C."/>
            <person name="Glasner J.D."/>
            <person name="Perna N.T."/>
        </authorList>
    </citation>
    <scope>NUCLEOTIDE SEQUENCE [LARGE SCALE GENOMIC DNA]</scope>
    <source>
        <strain evidence="4 5">ATCC 33852</strain>
    </source>
</reference>
<organism evidence="4 5">
    <name type="scientific">Ewingella americana (strain ATCC 33852 / DSM 4580 / CCUG 14506 / JCM 5911 / LMG 7869 / NCTC 12157 / CDC 1468-78)</name>
    <dbReference type="NCBI Taxonomy" id="910964"/>
    <lineage>
        <taxon>Bacteria</taxon>
        <taxon>Pseudomonadati</taxon>
        <taxon>Pseudomonadota</taxon>
        <taxon>Gammaproteobacteria</taxon>
        <taxon>Enterobacterales</taxon>
        <taxon>Yersiniaceae</taxon>
        <taxon>Ewingella</taxon>
    </lineage>
</organism>
<evidence type="ECO:0000259" key="3">
    <source>
        <dbReference type="Pfam" id="PF07338"/>
    </source>
</evidence>
<dbReference type="AlphaFoldDB" id="A0A085GKX2"/>
<dbReference type="NCBIfam" id="NF047859">
    <property type="entry name" value="StressCuResBhsA"/>
    <property type="match status" value="1"/>
</dbReference>